<gene>
    <name evidence="1" type="ORF">DEO68_02985</name>
</gene>
<evidence type="ECO:0000313" key="1">
    <source>
        <dbReference type="EMBL" id="HCA01157.1"/>
    </source>
</evidence>
<dbReference type="EMBL" id="DOTR01000014">
    <property type="protein sequence ID" value="HCA01157.1"/>
    <property type="molecule type" value="Genomic_DNA"/>
</dbReference>
<evidence type="ECO:0008006" key="2">
    <source>
        <dbReference type="Google" id="ProtNLM"/>
    </source>
</evidence>
<name>A0A3D0KC72_9GAMM</name>
<dbReference type="AlphaFoldDB" id="A0A3D0KC72"/>
<comment type="caution">
    <text evidence="1">The sequence shown here is derived from an EMBL/GenBank/DDBJ whole genome shotgun (WGS) entry which is preliminary data.</text>
</comment>
<protein>
    <recommendedName>
        <fullName evidence="2">PcfJ-like protein</fullName>
    </recommendedName>
</protein>
<accession>A0A3D0KC72</accession>
<dbReference type="InterPro" id="IPR025586">
    <property type="entry name" value="PcfJ"/>
</dbReference>
<sequence length="402" mass="45015">MRAWMHRALQRWALTSFQKMATRDDQRIVFDLSAAVGYPLVVKVSPWCSPAPFAWVSETHHEPLAWGEFLAPAGIGWQALMSTQGEALTRGMPAEVTTLVNAVPFLGMELAQLTGRHPAALDLAVYSPLLLVLLTEKAIEHQWSEPYLLSLLSKKQSELCGYAGLSSTQATAKLLRRCALTPMIGREFIALKRALMDPRTTSLLRHHPAPYAQQLIFLGNYQGERWPGLLALIDEALNPTNRTHDRAWLTSMLEDTHRLDAANRSRLRRVTSLAELQVLHDRRIARFNARNDAQSEVQADMLEKRYGPFPNAPLPNQEGICALTSWSSLLLEGKRMQHCVGSYHTLVAQGSIAIYHMSHPEHLTVAISPLGDKWVLSQARGKRNAMPSEQALQAVMRWSGEQ</sequence>
<proteinExistence type="predicted"/>
<dbReference type="Pfam" id="PF14284">
    <property type="entry name" value="PcfJ"/>
    <property type="match status" value="1"/>
</dbReference>
<reference evidence="1" key="1">
    <citation type="journal article" date="2018" name="Nat. Biotechnol.">
        <title>A standardized bacterial taxonomy based on genome phylogeny substantially revises the tree of life.</title>
        <authorList>
            <person name="Parks D.H."/>
            <person name="Chuvochina M."/>
            <person name="Waite D.W."/>
            <person name="Rinke C."/>
            <person name="Skarshewski A."/>
            <person name="Chaumeil P.A."/>
            <person name="Hugenholtz P."/>
        </authorList>
    </citation>
    <scope>NUCLEOTIDE SEQUENCE [LARGE SCALE GENOMIC DNA]</scope>
    <source>
        <strain evidence="1">UBA11284</strain>
    </source>
</reference>
<organism evidence="1">
    <name type="scientific">Halomonas campaniensis</name>
    <dbReference type="NCBI Taxonomy" id="213554"/>
    <lineage>
        <taxon>Bacteria</taxon>
        <taxon>Pseudomonadati</taxon>
        <taxon>Pseudomonadota</taxon>
        <taxon>Gammaproteobacteria</taxon>
        <taxon>Oceanospirillales</taxon>
        <taxon>Halomonadaceae</taxon>
        <taxon>Halomonas</taxon>
    </lineage>
</organism>